<organism evidence="1">
    <name type="scientific">uncultured bacterium</name>
    <name type="common">gcode 4</name>
    <dbReference type="NCBI Taxonomy" id="1234023"/>
    <lineage>
        <taxon>Bacteria</taxon>
        <taxon>environmental samples</taxon>
    </lineage>
</organism>
<name>K1XZN6_9BACT</name>
<reference evidence="1" key="1">
    <citation type="journal article" date="2012" name="Science">
        <title>Fermentation, hydrogen, and sulfur metabolism in multiple uncultivated bacterial phyla.</title>
        <authorList>
            <person name="Wrighton K.C."/>
            <person name="Thomas B.C."/>
            <person name="Sharon I."/>
            <person name="Miller C.S."/>
            <person name="Castelle C.J."/>
            <person name="VerBerkmoes N.C."/>
            <person name="Wilkins M.J."/>
            <person name="Hettich R.L."/>
            <person name="Lipton M.S."/>
            <person name="Williams K.H."/>
            <person name="Long P.E."/>
            <person name="Banfield J.F."/>
        </authorList>
    </citation>
    <scope>NUCLEOTIDE SEQUENCE [LARGE SCALE GENOMIC DNA]</scope>
</reference>
<protein>
    <submittedName>
        <fullName evidence="1">Uncharacterized protein</fullName>
    </submittedName>
</protein>
<sequence>MSDISETSPTIHELLDAICDEEKQTETISMTVENISRTSSQIIDNLMNSSLEESAFHEEYLKTEQIICREIREYKQWFSKRNNGDIDYDKLEKEMRKDPEWVKKFDFLGYESDLISILISWEPMEWMEPMHYPKI</sequence>
<proteinExistence type="predicted"/>
<evidence type="ECO:0000313" key="1">
    <source>
        <dbReference type="EMBL" id="EKD30431.1"/>
    </source>
</evidence>
<gene>
    <name evidence="1" type="ORF">ACD_78C00062G0002</name>
</gene>
<dbReference type="EMBL" id="AMFJ01034062">
    <property type="protein sequence ID" value="EKD30431.1"/>
    <property type="molecule type" value="Genomic_DNA"/>
</dbReference>
<dbReference type="AlphaFoldDB" id="K1XZN6"/>
<accession>K1XZN6</accession>
<comment type="caution">
    <text evidence="1">The sequence shown here is derived from an EMBL/GenBank/DDBJ whole genome shotgun (WGS) entry which is preliminary data.</text>
</comment>